<keyword evidence="2" id="KW-1133">Transmembrane helix</keyword>
<organism evidence="3 4">
    <name type="scientific">Salinispira pacifica</name>
    <dbReference type="NCBI Taxonomy" id="1307761"/>
    <lineage>
        <taxon>Bacteria</taxon>
        <taxon>Pseudomonadati</taxon>
        <taxon>Spirochaetota</taxon>
        <taxon>Spirochaetia</taxon>
        <taxon>Spirochaetales</taxon>
        <taxon>Spirochaetaceae</taxon>
        <taxon>Salinispira</taxon>
    </lineage>
</organism>
<feature type="transmembrane region" description="Helical" evidence="2">
    <location>
        <begin position="12"/>
        <end position="34"/>
    </location>
</feature>
<gene>
    <name evidence="3" type="ORF">L21SP2_0944</name>
</gene>
<feature type="region of interest" description="Disordered" evidence="1">
    <location>
        <begin position="233"/>
        <end position="260"/>
    </location>
</feature>
<keyword evidence="4" id="KW-1185">Reference proteome</keyword>
<name>V5WFM4_9SPIO</name>
<reference evidence="3 4" key="1">
    <citation type="journal article" date="2015" name="Stand. Genomic Sci.">
        <title>Complete genome sequence and description of Salinispira pacifica gen. nov., sp. nov., a novel spirochaete isolated form a hypersaline microbial mat.</title>
        <authorList>
            <person name="Ben Hania W."/>
            <person name="Joseph M."/>
            <person name="Schumann P."/>
            <person name="Bunk B."/>
            <person name="Fiebig A."/>
            <person name="Sproer C."/>
            <person name="Klenk H.P."/>
            <person name="Fardeau M.L."/>
            <person name="Spring S."/>
        </authorList>
    </citation>
    <scope>NUCLEOTIDE SEQUENCE [LARGE SCALE GENOMIC DNA]</scope>
    <source>
        <strain evidence="3 4">L21-RPul-D2</strain>
    </source>
</reference>
<accession>V5WFM4</accession>
<evidence type="ECO:0000313" key="4">
    <source>
        <dbReference type="Proteomes" id="UP000018680"/>
    </source>
</evidence>
<dbReference type="HOGENOM" id="CLU_785049_0_0_12"/>
<evidence type="ECO:0000256" key="1">
    <source>
        <dbReference type="SAM" id="MobiDB-lite"/>
    </source>
</evidence>
<dbReference type="EMBL" id="CP006939">
    <property type="protein sequence ID" value="AHC14364.1"/>
    <property type="molecule type" value="Genomic_DNA"/>
</dbReference>
<keyword evidence="2" id="KW-0472">Membrane</keyword>
<proteinExistence type="predicted"/>
<dbReference type="InterPro" id="IPR011044">
    <property type="entry name" value="Quino_amine_DH_bsu"/>
</dbReference>
<protein>
    <submittedName>
        <fullName evidence="3">Uncharacterized protein</fullName>
    </submittedName>
</protein>
<dbReference type="STRING" id="1307761.L21SP2_0944"/>
<dbReference type="AlphaFoldDB" id="V5WFM4"/>
<dbReference type="SUPFAM" id="SSF50969">
    <property type="entry name" value="YVTN repeat-like/Quinoprotein amine dehydrogenase"/>
    <property type="match status" value="1"/>
</dbReference>
<dbReference type="OrthoDB" id="9802240at2"/>
<evidence type="ECO:0000313" key="3">
    <source>
        <dbReference type="EMBL" id="AHC14364.1"/>
    </source>
</evidence>
<dbReference type="Proteomes" id="UP000018680">
    <property type="component" value="Chromosome"/>
</dbReference>
<sequence>MSGQSRKHGIAFPLGPVIAAAVTILLSISAAGVARHPGGTGFVSAAETHVITAISEEEKKLSFYDGGNGRHLASRTLEFRPSVLRPTPGGVSVFVAYKDAPYLDVFSTETFEFQRRNEISASGVEELVFSSDGSRLYAFFEDETRGSTVQEYQHEMLEIRPSLNAPAGDIHNRGLMGGSGRLIYTWGENGLRSIFTANLQEIARYGEPVEGLIQASKGEVLLAVSRGELRVLDPRSLEHTENQSGTSTEKTDPASPGYSGDIIEHNGRIYALTADRTGVDVYSAGRNPDAWKEQGIPQPGARIALPGTARSLVSGASGVLIPGDSGQWYGISGGRELIRLFDSDTDAASDTAAVSDTAGDLFRTAVIRRDGSFACF</sequence>
<dbReference type="RefSeq" id="WP_024267295.1">
    <property type="nucleotide sequence ID" value="NC_023035.1"/>
</dbReference>
<keyword evidence="2" id="KW-0812">Transmembrane</keyword>
<dbReference type="KEGG" id="slr:L21SP2_0944"/>
<evidence type="ECO:0000256" key="2">
    <source>
        <dbReference type="SAM" id="Phobius"/>
    </source>
</evidence>